<feature type="domain" description="CBM2" evidence="3">
    <location>
        <begin position="835"/>
        <end position="944"/>
    </location>
</feature>
<reference evidence="4 5" key="1">
    <citation type="submission" date="2016-10" db="EMBL/GenBank/DDBJ databases">
        <authorList>
            <person name="de Groot N.N."/>
        </authorList>
    </citation>
    <scope>NUCLEOTIDE SEQUENCE [LARGE SCALE GENOMIC DNA]</scope>
    <source>
        <strain evidence="4 5">DSM 1801</strain>
    </source>
</reference>
<dbReference type="InterPro" id="IPR041624">
    <property type="entry name" value="RGI_lyase"/>
</dbReference>
<organism evidence="4 5">
    <name type="scientific">[Clostridium] polysaccharolyticum</name>
    <dbReference type="NCBI Taxonomy" id="29364"/>
    <lineage>
        <taxon>Bacteria</taxon>
        <taxon>Bacillati</taxon>
        <taxon>Bacillota</taxon>
        <taxon>Clostridia</taxon>
        <taxon>Lachnospirales</taxon>
        <taxon>Lachnospiraceae</taxon>
    </lineage>
</organism>
<dbReference type="CDD" id="cd10318">
    <property type="entry name" value="RGL11"/>
    <property type="match status" value="1"/>
</dbReference>
<keyword evidence="4" id="KW-0456">Lyase</keyword>
<sequence>MRKRTWSHFVAGASAAVMVASLCTTAVPQASNKVEAASSWQMESLDRGLVAVKSGNGIFLSWRLLGTENYATSFNVYRDGVKIAGPITDSTNYFDAGGNTNNSYIVRSVVNGTEVTESDVVKGWGNQYKDVRLNKPANVYQDGTTVTYSANDATVADVDGDGAYEIILKWDPSNAKDNSQSGYTSNVYVDCYELDGTQKWRIDLGKNIRAGAHYTQMAAYDFDGDGKAELALKTADGTKDGSGTVIGNAYADNRNSSGYILTGNEYLTMFNGATGKAMKTINYEPARGNVSDWGDKYGNRVDRFLCGVAYLDGRTPSLIECRGYYEKSMLVAYKWANGNFTKQWTFTADGSQNSNYRGEGAHSLSIADVDNDGFDEIVYGACVIDHNGRGLYRTGQGHGDALHCGDFDPNRAGQEIFMVHENKASNIESVQMRDARTGTTLWSYKRSKDIGRGLILNAAKEYQPYVCLADNAYDSRGNVIDSNLKGLGQNFSMLWDADLYQEGLDQTTIRKWNSNTKRVDTILSGANVHSCNGTKATPTLSADILGDWREEVIWAANDDTALRIYTTTDVTSHKLYTLMSDRQYREAVAWQNVAYNQPPHTSYYIGEDMRTPSQPAIYTAGNYKLKSIGSAAFPSNEPQMPETGELTDGVYMVRNVNSGLYLDVNNGVAANDTNIQQWGASSAGSYNSWRIEKDASGYYTFYSLVGDGKTFVMDVYGRRKDNGTNIALYISQGSDNQKFELVQQTDGSYAILTKITGSQSCVEVVNAYTNSGANVQQWPYTGHACQRWYFEKIGTDKPSPSPSIAPSVAPSPSIAPSVAPNPSVVPSIAPSAEPSKAPATSTSVLTLDAFASSWTGAYTMSVKLENAGTVNVEDWKIELNAQEADINSIWCAQKAASGSTITLTPESYNAAIGVNGSTTFGYGGNGSVPSKLNYTLSYKVNGTWYSYEGTDTAF</sequence>
<feature type="signal peptide" evidence="2">
    <location>
        <begin position="1"/>
        <end position="26"/>
    </location>
</feature>
<dbReference type="SUPFAM" id="SSF69318">
    <property type="entry name" value="Integrin alpha N-terminal domain"/>
    <property type="match status" value="1"/>
</dbReference>
<evidence type="ECO:0000313" key="5">
    <source>
        <dbReference type="Proteomes" id="UP000199800"/>
    </source>
</evidence>
<dbReference type="InterPro" id="IPR049366">
    <property type="entry name" value="RGL11_C"/>
</dbReference>
<dbReference type="InterPro" id="IPR012291">
    <property type="entry name" value="CBM2_carb-bd_dom_sf"/>
</dbReference>
<dbReference type="InterPro" id="IPR034641">
    <property type="entry name" value="RGL11"/>
</dbReference>
<dbReference type="InterPro" id="IPR035992">
    <property type="entry name" value="Ricin_B-like_lectins"/>
</dbReference>
<dbReference type="GO" id="GO:0030247">
    <property type="term" value="F:polysaccharide binding"/>
    <property type="evidence" value="ECO:0007669"/>
    <property type="project" value="UniProtKB-UniRule"/>
</dbReference>
<dbReference type="PANTHER" id="PTHR43118:SF1">
    <property type="entry name" value="RHAMNOGALACTURONAN LYASE (EUROFUNG)"/>
    <property type="match status" value="1"/>
</dbReference>
<keyword evidence="5" id="KW-1185">Reference proteome</keyword>
<evidence type="ECO:0000313" key="4">
    <source>
        <dbReference type="EMBL" id="SET45265.1"/>
    </source>
</evidence>
<dbReference type="Pfam" id="PF14200">
    <property type="entry name" value="RicinB_lectin_2"/>
    <property type="match status" value="2"/>
</dbReference>
<dbReference type="GO" id="GO:0004553">
    <property type="term" value="F:hydrolase activity, hydrolyzing O-glycosyl compounds"/>
    <property type="evidence" value="ECO:0007669"/>
    <property type="project" value="InterPro"/>
</dbReference>
<evidence type="ECO:0000256" key="2">
    <source>
        <dbReference type="SAM" id="SignalP"/>
    </source>
</evidence>
<dbReference type="GO" id="GO:0005975">
    <property type="term" value="P:carbohydrate metabolic process"/>
    <property type="evidence" value="ECO:0007669"/>
    <property type="project" value="InterPro"/>
</dbReference>
<keyword evidence="2" id="KW-0732">Signal</keyword>
<dbReference type="SMART" id="SM00637">
    <property type="entry name" value="CBD_II"/>
    <property type="match status" value="1"/>
</dbReference>
<dbReference type="SUPFAM" id="SSF49384">
    <property type="entry name" value="Carbohydrate-binding domain"/>
    <property type="match status" value="1"/>
</dbReference>
<dbReference type="RefSeq" id="WP_092478531.1">
    <property type="nucleotide sequence ID" value="NZ_FOHN01000022.1"/>
</dbReference>
<dbReference type="Pfam" id="PF21348">
    <property type="entry name" value="RGL11_C"/>
    <property type="match status" value="1"/>
</dbReference>
<dbReference type="Pfam" id="PF00553">
    <property type="entry name" value="CBM_2"/>
    <property type="match status" value="1"/>
</dbReference>
<dbReference type="SUPFAM" id="SSF50370">
    <property type="entry name" value="Ricin B-like lectins"/>
    <property type="match status" value="1"/>
</dbReference>
<evidence type="ECO:0000256" key="1">
    <source>
        <dbReference type="SAM" id="MobiDB-lite"/>
    </source>
</evidence>
<evidence type="ECO:0000259" key="3">
    <source>
        <dbReference type="PROSITE" id="PS51173"/>
    </source>
</evidence>
<dbReference type="SMART" id="SM00458">
    <property type="entry name" value="RICIN"/>
    <property type="match status" value="1"/>
</dbReference>
<dbReference type="PANTHER" id="PTHR43118">
    <property type="entry name" value="RHAMNOGALACTURONAN LYASE (EUROFUNG)"/>
    <property type="match status" value="1"/>
</dbReference>
<protein>
    <submittedName>
        <fullName evidence="4">Rhamnogalacturonan endolyase</fullName>
    </submittedName>
</protein>
<dbReference type="Proteomes" id="UP000199800">
    <property type="component" value="Unassembled WGS sequence"/>
</dbReference>
<dbReference type="InterPro" id="IPR008965">
    <property type="entry name" value="CBM2/CBM3_carb-bd_dom_sf"/>
</dbReference>
<dbReference type="OrthoDB" id="9802318at2"/>
<dbReference type="EMBL" id="FOHN01000022">
    <property type="protein sequence ID" value="SET45265.1"/>
    <property type="molecule type" value="Genomic_DNA"/>
</dbReference>
<gene>
    <name evidence="4" type="ORF">SAMN04487772_12211</name>
</gene>
<dbReference type="PROSITE" id="PS51173">
    <property type="entry name" value="CBM2"/>
    <property type="match status" value="1"/>
</dbReference>
<accession>A0A1I0EIU5</accession>
<dbReference type="GO" id="GO:0016829">
    <property type="term" value="F:lyase activity"/>
    <property type="evidence" value="ECO:0007669"/>
    <property type="project" value="UniProtKB-KW"/>
</dbReference>
<feature type="chain" id="PRO_5039268059" evidence="2">
    <location>
        <begin position="27"/>
        <end position="954"/>
    </location>
</feature>
<dbReference type="InterPro" id="IPR001919">
    <property type="entry name" value="CBD2"/>
</dbReference>
<dbReference type="CDD" id="cd00161">
    <property type="entry name" value="beta-trefoil_Ricin-like"/>
    <property type="match status" value="1"/>
</dbReference>
<dbReference type="InterPro" id="IPR000772">
    <property type="entry name" value="Ricin_B_lectin"/>
</dbReference>
<dbReference type="PROSITE" id="PS50231">
    <property type="entry name" value="RICIN_B_LECTIN"/>
    <property type="match status" value="1"/>
</dbReference>
<feature type="compositionally biased region" description="Low complexity" evidence="1">
    <location>
        <begin position="802"/>
        <end position="820"/>
    </location>
</feature>
<dbReference type="STRING" id="29364.SAMN04487772_12211"/>
<dbReference type="AlphaFoldDB" id="A0A1I0EIU5"/>
<dbReference type="InterPro" id="IPR013783">
    <property type="entry name" value="Ig-like_fold"/>
</dbReference>
<dbReference type="Gene3D" id="2.60.40.10">
    <property type="entry name" value="Immunoglobulins"/>
    <property type="match status" value="1"/>
</dbReference>
<dbReference type="Gene3D" id="2.80.10.50">
    <property type="match status" value="2"/>
</dbReference>
<dbReference type="Pfam" id="PF18370">
    <property type="entry name" value="RGI_lyase"/>
    <property type="match status" value="1"/>
</dbReference>
<proteinExistence type="predicted"/>
<dbReference type="Gene3D" id="2.60.40.290">
    <property type="match status" value="1"/>
</dbReference>
<name>A0A1I0EIU5_9FIRM</name>
<dbReference type="InterPro" id="IPR028994">
    <property type="entry name" value="Integrin_alpha_N"/>
</dbReference>
<feature type="region of interest" description="Disordered" evidence="1">
    <location>
        <begin position="800"/>
        <end position="820"/>
    </location>
</feature>